<feature type="transmembrane region" description="Helical" evidence="7">
    <location>
        <begin position="555"/>
        <end position="583"/>
    </location>
</feature>
<feature type="transmembrane region" description="Helical" evidence="7">
    <location>
        <begin position="2217"/>
        <end position="2236"/>
    </location>
</feature>
<keyword evidence="5 7" id="KW-0472">Membrane</keyword>
<evidence type="ECO:0000256" key="4">
    <source>
        <dbReference type="ARBA" id="ARBA00022989"/>
    </source>
</evidence>
<feature type="transmembrane region" description="Helical" evidence="7">
    <location>
        <begin position="201"/>
        <end position="223"/>
    </location>
</feature>
<feature type="transmembrane region" description="Helical" evidence="7">
    <location>
        <begin position="888"/>
        <end position="906"/>
    </location>
</feature>
<feature type="transmembrane region" description="Helical" evidence="7">
    <location>
        <begin position="1655"/>
        <end position="1677"/>
    </location>
</feature>
<feature type="transmembrane region" description="Helical" evidence="7">
    <location>
        <begin position="778"/>
        <end position="800"/>
    </location>
</feature>
<feature type="transmembrane region" description="Helical" evidence="7">
    <location>
        <begin position="2324"/>
        <end position="2344"/>
    </location>
</feature>
<feature type="transmembrane region" description="Helical" evidence="7">
    <location>
        <begin position="2667"/>
        <end position="2689"/>
    </location>
</feature>
<keyword evidence="10" id="KW-1185">Reference proteome</keyword>
<feature type="transmembrane region" description="Helical" evidence="7">
    <location>
        <begin position="2063"/>
        <end position="2081"/>
    </location>
</feature>
<feature type="transmembrane region" description="Helical" evidence="7">
    <location>
        <begin position="1166"/>
        <end position="1188"/>
    </location>
</feature>
<feature type="domain" description="Major facilitator superfamily (MFS) profile" evidence="8">
    <location>
        <begin position="2447"/>
        <end position="2857"/>
    </location>
</feature>
<keyword evidence="3 7" id="KW-0812">Transmembrane</keyword>
<evidence type="ECO:0000256" key="5">
    <source>
        <dbReference type="ARBA" id="ARBA00023136"/>
    </source>
</evidence>
<comment type="subcellular location">
    <subcellularLocation>
        <location evidence="1">Endomembrane system</location>
        <topology evidence="1">Multi-pass membrane protein</topology>
    </subcellularLocation>
</comment>
<feature type="transmembrane region" description="Helical" evidence="7">
    <location>
        <begin position="725"/>
        <end position="745"/>
    </location>
</feature>
<dbReference type="InterPro" id="IPR036259">
    <property type="entry name" value="MFS_trans_sf"/>
</dbReference>
<feature type="transmembrane region" description="Helical" evidence="7">
    <location>
        <begin position="2449"/>
        <end position="2472"/>
    </location>
</feature>
<dbReference type="SUPFAM" id="SSF103473">
    <property type="entry name" value="MFS general substrate transporter"/>
    <property type="match status" value="6"/>
</dbReference>
<feature type="transmembrane region" description="Helical" evidence="7">
    <location>
        <begin position="1128"/>
        <end position="1145"/>
    </location>
</feature>
<feature type="transmembrane region" description="Helical" evidence="7">
    <location>
        <begin position="243"/>
        <end position="260"/>
    </location>
</feature>
<feature type="transmembrane region" description="Helical" evidence="7">
    <location>
        <begin position="1359"/>
        <end position="1385"/>
    </location>
</feature>
<feature type="transmembrane region" description="Helical" evidence="7">
    <location>
        <begin position="858"/>
        <end position="882"/>
    </location>
</feature>
<evidence type="ECO:0000259" key="8">
    <source>
        <dbReference type="PROSITE" id="PS50850"/>
    </source>
</evidence>
<feature type="transmembrane region" description="Helical" evidence="7">
    <location>
        <begin position="2356"/>
        <end position="2378"/>
    </location>
</feature>
<feature type="transmembrane region" description="Helical" evidence="7">
    <location>
        <begin position="2575"/>
        <end position="2597"/>
    </location>
</feature>
<feature type="transmembrane region" description="Helical" evidence="7">
    <location>
        <begin position="2294"/>
        <end position="2312"/>
    </location>
</feature>
<evidence type="ECO:0000256" key="6">
    <source>
        <dbReference type="SAM" id="MobiDB-lite"/>
    </source>
</evidence>
<feature type="transmembrane region" description="Helical" evidence="7">
    <location>
        <begin position="2717"/>
        <end position="2735"/>
    </location>
</feature>
<sequence length="2893" mass="313334">MAASPTKESIAIADLSFIPAPAPSRPSQNNHSMVQHLTLKSSSSASYGAVATESQPKNFVPSPRRRLTQWYINMALINFVEFSAESSRGVVLATLFLYNKSLGGDLAFMGLLTSLFSVGRLISSTVFGWMCDRYSFRSVYLVSSGICLLGNLIYLMADTHVADSLTVLAASRFIVGFGAGNRSVCRADVASMTTINQRLRYLTILATVVFLGYALTPGLGSLVADVDVFFCGMHFNKFTSPGMILVVFNLLTIFAMLTTYDPSIGIHDGPLESPTTASTKNTLSDLTSMPERIVNIGAMVFIFLNFTARGILSVFETVNIPLFLQVTGSDPDSVVAVVDASNFQFYLGLLGLVSYFSIEYFRKSMTDVTWVQLGFTFLLSGNILLAVFPTSLTFDRLAFAELLVWSIGCPITTAVVVAAFSKLLGGRPQGTLMGLLGSAGSVSRIILPLLPAAIPTLTPVFMINIALCGLSVALLWWYSKLVYRTKLAMLADVENAFRAVSPPNDLRSPLGSDKTTHPMNNYSTVPLQDERPEVSYGSLEKPTHMMTSPSRVSKWYANMAMINFVEFAAEASRGVVLATLFLYTKSLGGSLSHMGVLTSLFSVGRLISSMLFGWMCDNYSFRLVYLVSSGTCLLGNIVYLLAEDCVTGSLLVLSAGRFIVGFGAGNRSVCRADVAAMTTVSQRLPYMTILSTVEFLAYAITPGLGSLVANTDMFVFGVHLNQFTAPGMILVVLNMLSIVGMLVVYDASVKSHDGPQEPDTKAQVGRARSESVSLPDRIIFIGATVYIFLNFNARGMLSVFETVNIPLFLDATGKDPATVSAVVEASNFQFYLGLLGLVTYFSIEYFRNSISDVSWVQLGFLALLAGNAVLAVVPTTQLSIGLLGVAEMLVWSVGCPITTAVGVAAFSKLLGGRPQGTLMGLFGSAASVSRIILPLIPAAISTLAPVFWINISLCVLSVATLWWFSRLADKTRMDMLMLADTENVYPHNVVVAKERRLRSSTMAALSVNAGATYGTAEQPKLKNFDASPRRRLTQWYTNIFMINFVEFAAESSRGVVLATLFLYTKSLGGDLAFMGMLTSLFSVGRLISSTVFGWMCDHYSFRSVYLVSSGICLVGNIIYLIADQHVTGSLTALAASRFIVGFGAGNRSVCRADVASITTINQRLTYLTMLATVVFFGYALTPGLGSLVANTDTYMLGIHFNKFTSPGVILVVFNVLTIIGMVTVYDESVGVHDGPIESPRTASTNNTLSDPTTMPDRIVNIGAVVFIFLNFNARGILSVFETVNIPLFIKATGSDPNSVSAVVAASNFQFYLGLLGLLSYFSIEYFRHSLRDVSWVQLGFVMLLAGNALLVVAPEALSFPQLAIAEFLVWSVGCPITTAVVLAAFSKLLGGRPQGTLMGLLGSAASVSRIVLPLLPAAIPTLTPVFWINIVLCAMSIALLWWYSRLVHKTKMAMLTDVESAFRIASPLNDPRSPLGSDKADFPDNGVLSTSSAASYGTASNHNVESAPLIKPSQSTPPRRLGQWYTNMFMINFLEFATESARGIVLPTLFLYTTSLGGDLAFMGLVNALFSLGRLFSSTVFGWMCDRYSFRSVYLISTFICLVGNVIYLIADEHIAGSLTALAASRFIVGFGGGNRSVCRADVASITTINQRLPYLTILVGVVFLGYALTPGLGSLVADTDVYFCGVHFNKFTSPGMILVLLNVLTIIGIVTVYDDSVTVQDGPEEDPEDSAVSNTLNNYTVLPERIVSIGVGVFIFLNFNARGILSVFETVNVPLFIEATGSDPESVSAVVDASNFQFYLGLLGLLSYFAIEYFRRSVRDENWVHLGFAMVLAGNVLLVLVPENLSFTQLTLAEILVWSIGCPISTTVVIAAFSKLLGGRPQGMYMGLLGSTACISRCVLPLLPAVVSTLTEVFWVDIVLCASSIGLLYWYTGLVHRTKMEMLADVENAYRVVSPLNDPRGATSYGTASNHNVESAPLIKPSQSTPPRRLGQWYTNMFMINFLEFATESARGIVLPTLFLYTTSLGGDLAFMGLVNALFSLGRLFSSTVFGWMCDRYSFRSVYLISTFICLVGNVIYLIADEHIAGSLTALAASRFIVGFGGGNRSVCRADVASITTINQRLPYLTILVGVVFLGYALTPGLGSLVADTDVYFCGVHFNKFTSPGMILVLLNVLTIIGIVTVYDDSVTVQDGPEEDPEDSAVSNTLNNYTVLPERIVSIGVGVFIFLNFNARGILSVFETVNVPLFIEATGSDPESVSAVVDASNFQFYLGLLGLLSYFAIEYFRRSVRDENWVHLGFAMVLAGNVLLVLVPENLSFTQLTLAEILVWSIGCPISTTVVIAAFSKLLGGRPQGMYMGLLGSTACISRCVLPLLPAVVSTLTEVFWVDIVLCASSIGLLYWYTGLVHRTKMEMLADVENAYRSPLASYGTLELESAPPRRIKQWYINMFMINFVEFAAESSRGVVLATLFLYTKSLGGDLAFMGMLTSLFSVGRLISSTVFGWMCDHYSFRSVYLVSSGICLVGNIIYLIADQHVTGSLTALAASRFIVGFGAGNRSVCRADVASITTINQRLTYLTMLATVVFFGYALTPGLGSLVANTDTYVLGIHFNKFTSPGLILIIFNVVTIAGMLTLYDGSIQTRDGPLESPQDAAAKRTLSNITTMPERIVNVGALVFIFLNFNARGILSVFETVNIPLFLQVTGSDPESVSAVVDASNFQFYLGLLGLLSYFSIEYFRHSISDVNWVQLGFFMLLLGNVMLVVTPTALSFPQLAVAEFFVWSVGCPITTAVVVAAFSKLLGGRPQGTLMGLLGSAASISRIILPLLPAAIPTLTPVFWINIFLCTLSILLLWWYSKLVHKMKLQILEDAEIAFQLSPGNDPRSPLGSDKVDFPDT</sequence>
<feature type="transmembrane region" description="Helical" evidence="7">
    <location>
        <begin position="1333"/>
        <end position="1353"/>
    </location>
</feature>
<feature type="transmembrane region" description="Helical" evidence="7">
    <location>
        <begin position="293"/>
        <end position="315"/>
    </location>
</feature>
<feature type="transmembrane region" description="Helical" evidence="7">
    <location>
        <begin position="2834"/>
        <end position="2852"/>
    </location>
</feature>
<feature type="transmembrane region" description="Helical" evidence="7">
    <location>
        <begin position="1103"/>
        <end position="1122"/>
    </location>
</feature>
<evidence type="ECO:0000256" key="3">
    <source>
        <dbReference type="ARBA" id="ARBA00022692"/>
    </source>
</evidence>
<dbReference type="PANTHER" id="PTHR23510">
    <property type="entry name" value="INNER MEMBRANE TRANSPORT PROTEIN YAJR"/>
    <property type="match status" value="1"/>
</dbReference>
<feature type="transmembrane region" description="Helical" evidence="7">
    <location>
        <begin position="1300"/>
        <end position="1321"/>
    </location>
</feature>
<feature type="transmembrane region" description="Helical" evidence="7">
    <location>
        <begin position="2484"/>
        <end position="2505"/>
    </location>
</feature>
<feature type="transmembrane region" description="Helical" evidence="7">
    <location>
        <begin position="1075"/>
        <end position="1096"/>
    </location>
</feature>
<feature type="transmembrane region" description="Helical" evidence="7">
    <location>
        <begin position="460"/>
        <end position="479"/>
    </location>
</feature>
<organism evidence="9 10">
    <name type="scientific">Phytophthora citrophthora</name>
    <dbReference type="NCBI Taxonomy" id="4793"/>
    <lineage>
        <taxon>Eukaryota</taxon>
        <taxon>Sar</taxon>
        <taxon>Stramenopiles</taxon>
        <taxon>Oomycota</taxon>
        <taxon>Peronosporomycetes</taxon>
        <taxon>Peronosporales</taxon>
        <taxon>Peronosporaceae</taxon>
        <taxon>Phytophthora</taxon>
    </lineage>
</organism>
<dbReference type="GO" id="GO:0022857">
    <property type="term" value="F:transmembrane transporter activity"/>
    <property type="evidence" value="ECO:0007669"/>
    <property type="project" value="InterPro"/>
</dbReference>
<accession>A0AAD9GBA5</accession>
<feature type="transmembrane region" description="Helical" evidence="7">
    <location>
        <begin position="828"/>
        <end position="846"/>
    </location>
</feature>
<feature type="transmembrane region" description="Helical" evidence="7">
    <location>
        <begin position="402"/>
        <end position="420"/>
    </location>
</feature>
<keyword evidence="4 7" id="KW-1133">Transmembrane helix</keyword>
<feature type="transmembrane region" description="Helical" evidence="7">
    <location>
        <begin position="946"/>
        <end position="965"/>
    </location>
</feature>
<feature type="transmembrane region" description="Helical" evidence="7">
    <location>
        <begin position="1397"/>
        <end position="1419"/>
    </location>
</feature>
<comment type="caution">
    <text evidence="9">The sequence shown here is derived from an EMBL/GenBank/DDBJ whole genome shotgun (WGS) entry which is preliminary data.</text>
</comment>
<feature type="transmembrane region" description="Helical" evidence="7">
    <location>
        <begin position="106"/>
        <end position="127"/>
    </location>
</feature>
<feature type="region of interest" description="Disordered" evidence="6">
    <location>
        <begin position="504"/>
        <end position="524"/>
    </location>
</feature>
<dbReference type="PANTHER" id="PTHR23510:SF3">
    <property type="entry name" value="MAJOR FACILITATOR SUPERFAMILY DOMAIN-CONTAINING PROTEIN 8"/>
    <property type="match status" value="1"/>
</dbReference>
<feature type="transmembrane region" description="Helical" evidence="7">
    <location>
        <begin position="2806"/>
        <end position="2828"/>
    </location>
</feature>
<feature type="transmembrane region" description="Helical" evidence="7">
    <location>
        <begin position="335"/>
        <end position="358"/>
    </location>
</feature>
<feature type="transmembrane region" description="Helical" evidence="7">
    <location>
        <begin position="1854"/>
        <end position="1874"/>
    </location>
</feature>
<feature type="transmembrane region" description="Helical" evidence="7">
    <location>
        <begin position="1208"/>
        <end position="1225"/>
    </location>
</feature>
<keyword evidence="2" id="KW-0813">Transport</keyword>
<dbReference type="InterPro" id="IPR011701">
    <property type="entry name" value="MFS"/>
</dbReference>
<gene>
    <name evidence="9" type="ORF">P3T76_010985</name>
</gene>
<feature type="transmembrane region" description="Helical" evidence="7">
    <location>
        <begin position="2512"/>
        <end position="2531"/>
    </location>
</feature>
<feature type="transmembrane region" description="Helical" evidence="7">
    <location>
        <begin position="595"/>
        <end position="616"/>
    </location>
</feature>
<feature type="transmembrane region" description="Helical" evidence="7">
    <location>
        <begin position="1824"/>
        <end position="1842"/>
    </location>
</feature>
<feature type="transmembrane region" description="Helical" evidence="7">
    <location>
        <begin position="648"/>
        <end position="665"/>
    </location>
</feature>
<feature type="transmembrane region" description="Helical" evidence="7">
    <location>
        <begin position="139"/>
        <end position="157"/>
    </location>
</feature>
<feature type="transmembrane region" description="Helical" evidence="7">
    <location>
        <begin position="2617"/>
        <end position="2634"/>
    </location>
</feature>
<feature type="transmembrane region" description="Helical" evidence="7">
    <location>
        <begin position="370"/>
        <end position="390"/>
    </location>
</feature>
<feature type="transmembrane region" description="Helical" evidence="7">
    <location>
        <begin position="2267"/>
        <end position="2285"/>
    </location>
</feature>
<feature type="transmembrane region" description="Helical" evidence="7">
    <location>
        <begin position="1560"/>
        <end position="1581"/>
    </location>
</feature>
<protein>
    <submittedName>
        <fullName evidence="9">Major facilitator superfamily domain-containing protein 8</fullName>
    </submittedName>
</protein>
<evidence type="ECO:0000256" key="1">
    <source>
        <dbReference type="ARBA" id="ARBA00004127"/>
    </source>
</evidence>
<dbReference type="InterPro" id="IPR020846">
    <property type="entry name" value="MFS_dom"/>
</dbReference>
<dbReference type="EMBL" id="JASMQC010000024">
    <property type="protein sequence ID" value="KAK1935219.1"/>
    <property type="molecule type" value="Genomic_DNA"/>
</dbReference>
<feature type="transmembrane region" description="Helical" evidence="7">
    <location>
        <begin position="2747"/>
        <end position="2766"/>
    </location>
</feature>
<dbReference type="Proteomes" id="UP001259832">
    <property type="component" value="Unassembled WGS sequence"/>
</dbReference>
<feature type="transmembrane region" description="Helical" evidence="7">
    <location>
        <begin position="1529"/>
        <end position="1554"/>
    </location>
</feature>
<evidence type="ECO:0000256" key="2">
    <source>
        <dbReference type="ARBA" id="ARBA00022448"/>
    </source>
</evidence>
<dbReference type="GO" id="GO:0012505">
    <property type="term" value="C:endomembrane system"/>
    <property type="evidence" value="ECO:0007669"/>
    <property type="project" value="UniProtKB-SubCell"/>
</dbReference>
<evidence type="ECO:0000313" key="9">
    <source>
        <dbReference type="EMBL" id="KAK1935219.1"/>
    </source>
</evidence>
<evidence type="ECO:0000256" key="7">
    <source>
        <dbReference type="SAM" id="Phobius"/>
    </source>
</evidence>
<feature type="transmembrane region" description="Helical" evidence="7">
    <location>
        <begin position="163"/>
        <end position="180"/>
    </location>
</feature>
<evidence type="ECO:0000313" key="10">
    <source>
        <dbReference type="Proteomes" id="UP001259832"/>
    </source>
</evidence>
<feature type="transmembrane region" description="Helical" evidence="7">
    <location>
        <begin position="1258"/>
        <end position="1280"/>
    </location>
</feature>
<dbReference type="PROSITE" id="PS50850">
    <property type="entry name" value="MFS"/>
    <property type="match status" value="3"/>
</dbReference>
<feature type="transmembrane region" description="Helical" evidence="7">
    <location>
        <begin position="1425"/>
        <end position="1444"/>
    </location>
</feature>
<feature type="transmembrane region" description="Helical" evidence="7">
    <location>
        <begin position="1797"/>
        <end position="1815"/>
    </location>
</feature>
<feature type="transmembrane region" description="Helical" evidence="7">
    <location>
        <begin position="623"/>
        <end position="642"/>
    </location>
</feature>
<feature type="transmembrane region" description="Helical" evidence="7">
    <location>
        <begin position="2030"/>
        <end position="2051"/>
    </location>
</feature>
<name>A0AAD9GBA5_9STRA</name>
<feature type="transmembrane region" description="Helical" evidence="7">
    <location>
        <begin position="1914"/>
        <end position="1933"/>
    </location>
</feature>
<feature type="transmembrane region" description="Helical" evidence="7">
    <location>
        <begin position="2384"/>
        <end position="2403"/>
    </location>
</feature>
<proteinExistence type="predicted"/>
<feature type="domain" description="Major facilitator superfamily (MFS) profile" evidence="8">
    <location>
        <begin position="1038"/>
        <end position="1448"/>
    </location>
</feature>
<feature type="transmembrane region" description="Helical" evidence="7">
    <location>
        <begin position="1999"/>
        <end position="2024"/>
    </location>
</feature>
<dbReference type="Gene3D" id="1.20.1250.20">
    <property type="entry name" value="MFS general substrate transporter like domains"/>
    <property type="match status" value="6"/>
</dbReference>
<feature type="transmembrane region" description="Helical" evidence="7">
    <location>
        <begin position="918"/>
        <end position="940"/>
    </location>
</feature>
<feature type="transmembrane region" description="Helical" evidence="7">
    <location>
        <begin position="2125"/>
        <end position="2147"/>
    </location>
</feature>
<dbReference type="Pfam" id="PF07690">
    <property type="entry name" value="MFS_1"/>
    <property type="match status" value="6"/>
</dbReference>
<feature type="transmembrane region" description="Helical" evidence="7">
    <location>
        <begin position="1697"/>
        <end position="1714"/>
    </location>
</feature>
<feature type="transmembrane region" description="Helical" evidence="7">
    <location>
        <begin position="1617"/>
        <end position="1634"/>
    </location>
</feature>
<feature type="transmembrane region" description="Helical" evidence="7">
    <location>
        <begin position="2772"/>
        <end position="2794"/>
    </location>
</feature>
<feature type="transmembrane region" description="Helical" evidence="7">
    <location>
        <begin position="2537"/>
        <end position="2554"/>
    </location>
</feature>
<feature type="transmembrane region" description="Helical" evidence="7">
    <location>
        <begin position="1886"/>
        <end position="1908"/>
    </location>
</feature>
<feature type="transmembrane region" description="Helical" evidence="7">
    <location>
        <begin position="2167"/>
        <end position="2184"/>
    </location>
</feature>
<feature type="transmembrane region" description="Helical" evidence="7">
    <location>
        <begin position="686"/>
        <end position="705"/>
    </location>
</feature>
<feature type="transmembrane region" description="Helical" evidence="7">
    <location>
        <begin position="1593"/>
        <end position="1611"/>
    </location>
</feature>
<feature type="transmembrane region" description="Helical" evidence="7">
    <location>
        <begin position="1039"/>
        <end position="1063"/>
    </location>
</feature>
<feature type="transmembrane region" description="Helical" evidence="7">
    <location>
        <begin position="1747"/>
        <end position="1766"/>
    </location>
</feature>
<reference evidence="9" key="1">
    <citation type="submission" date="2023-08" db="EMBL/GenBank/DDBJ databases">
        <title>Reference Genome Resource for the Citrus Pathogen Phytophthora citrophthora.</title>
        <authorList>
            <person name="Moller H."/>
            <person name="Coetzee B."/>
            <person name="Rose L.J."/>
            <person name="Van Niekerk J.M."/>
        </authorList>
    </citation>
    <scope>NUCLEOTIDE SEQUENCE</scope>
    <source>
        <strain evidence="9">STE-U-9442</strain>
    </source>
</reference>
<feature type="transmembrane region" description="Helical" evidence="7">
    <location>
        <begin position="432"/>
        <end position="454"/>
    </location>
</feature>
<feature type="domain" description="Major facilitator superfamily (MFS) profile" evidence="8">
    <location>
        <begin position="73"/>
        <end position="483"/>
    </location>
</feature>
<dbReference type="InterPro" id="IPR051068">
    <property type="entry name" value="MFS_Domain-Containing_Protein"/>
</dbReference>
<feature type="transmembrane region" description="Helical" evidence="7">
    <location>
        <begin position="2087"/>
        <end position="2104"/>
    </location>
</feature>